<dbReference type="Gene3D" id="3.30.300.30">
    <property type="match status" value="1"/>
</dbReference>
<dbReference type="RefSeq" id="WP_062483278.1">
    <property type="nucleotide sequence ID" value="NZ_LN885086.1"/>
</dbReference>
<keyword evidence="2" id="KW-0436">Ligase</keyword>
<dbReference type="CDD" id="cd07989">
    <property type="entry name" value="LPLAT_AGPAT-like"/>
    <property type="match status" value="1"/>
</dbReference>
<dbReference type="InterPro" id="IPR002123">
    <property type="entry name" value="Plipid/glycerol_acylTrfase"/>
</dbReference>
<evidence type="ECO:0000313" key="3">
    <source>
        <dbReference type="Proteomes" id="UP000066284"/>
    </source>
</evidence>
<dbReference type="OrthoDB" id="5296889at2"/>
<dbReference type="PROSITE" id="PS50075">
    <property type="entry name" value="CARRIER"/>
    <property type="match status" value="1"/>
</dbReference>
<gene>
    <name evidence="2" type="ORF">NITINOP_0743</name>
</gene>
<proteinExistence type="predicted"/>
<dbReference type="SUPFAM" id="SSF47336">
    <property type="entry name" value="ACP-like"/>
    <property type="match status" value="1"/>
</dbReference>
<dbReference type="STRING" id="1715989.NITINOP_0743"/>
<sequence>MYGPRWSTLQALAQHLSSHGEQTAIVAFHKQEVETRSFAGLSEDVRRLAAGLLQAGLQPGEPVALYAPNRPEWITACLALLYTGAIPVPVDSQSAGQELAHIIRDCDAHRLVTVRSLVERLVSLDLHEGRSLILLDADERDPRSFRRLFGPPIDPGCVVKPEDHALLFYTSGVSGRPKGVPLTHANVISNLEALIEILVYQPDERVLLPLPLHHVYPFMAGFLAPCALGLPIILPHSLTGPQLLRSLRDGRVTAIIGVPRLYSALYAAIEERLRRNGRAVATLVHGLLALSTLLARRYGLRLGEWLFAPIRKQVAPHLRTLVYGGAAMPSDLAWRLAGLGWQVAGGYGLTETSPILTLTLPGSRVIDTAGKPLPNVRLRIAEADPETGQGEIQAKGPNVFAGYRHLPDKTAEVFTEDGWFRTGDLGYIDREGYLHIVGRASSRITLPGGEKIWPERIEQVLDEAPSVRESAVLARDGRLVGIVVPRVTSFHEEERDGLIRTIRAELDERLRQVPSYCRLTECVISFDPLPRTRLGKLQRHKLADLFEAKKQEEARPLVEAGPIAIESMAPEDRQLLEDQVALAVWKWLGARFPKVRLTPDTHMTLDLGLDSLAWLALTLELRDRLGVDLHEEAIARIGTVRDLLREAVEAEQVMRGAPGGTSDPVLQLKQPESLLDQRQRQWLKERGWALRGLGTVIFRVVRRLMRTVFLLEVKGRERIGRLEGPCIVISNHASVLDPLAIIAAFPDGVLHRTYWGGWTGIMFKNPLMRLISRAVQVLPIDQSGRPLADVALGAAALARGYNLVWFPEGGRSRDGMLQPFQSGIGLLVAAYPVPIIPVWIRGTFEALPTGGRWPRRRPVTILFGEPIDPAILDSPESGADRYQRIAAMLHDRVALLGRETAPF</sequence>
<dbReference type="InterPro" id="IPR045851">
    <property type="entry name" value="AMP-bd_C_sf"/>
</dbReference>
<dbReference type="GO" id="GO:0016878">
    <property type="term" value="F:acid-thiol ligase activity"/>
    <property type="evidence" value="ECO:0007669"/>
    <property type="project" value="UniProtKB-ARBA"/>
</dbReference>
<dbReference type="InterPro" id="IPR009081">
    <property type="entry name" value="PP-bd_ACP"/>
</dbReference>
<dbReference type="Gene3D" id="3.40.50.12780">
    <property type="entry name" value="N-terminal domain of ligase-like"/>
    <property type="match status" value="1"/>
</dbReference>
<name>A0A0S4KTI4_9BACT</name>
<dbReference type="SUPFAM" id="SSF56801">
    <property type="entry name" value="Acetyl-CoA synthetase-like"/>
    <property type="match status" value="1"/>
</dbReference>
<keyword evidence="3" id="KW-1185">Reference proteome</keyword>
<feature type="domain" description="Carrier" evidence="1">
    <location>
        <begin position="574"/>
        <end position="651"/>
    </location>
</feature>
<dbReference type="SMART" id="SM00563">
    <property type="entry name" value="PlsC"/>
    <property type="match status" value="1"/>
</dbReference>
<dbReference type="Pfam" id="PF01553">
    <property type="entry name" value="Acyltransferase"/>
    <property type="match status" value="1"/>
</dbReference>
<dbReference type="KEGG" id="nio:NITINOP_0743"/>
<reference evidence="3" key="1">
    <citation type="submission" date="2015-09" db="EMBL/GenBank/DDBJ databases">
        <authorList>
            <person name="Daims H."/>
        </authorList>
    </citation>
    <scope>NUCLEOTIDE SEQUENCE [LARGE SCALE GENOMIC DNA]</scope>
</reference>
<accession>A0A0S4KTI4</accession>
<organism evidence="2 3">
    <name type="scientific">Candidatus Nitrospira inopinata</name>
    <dbReference type="NCBI Taxonomy" id="1715989"/>
    <lineage>
        <taxon>Bacteria</taxon>
        <taxon>Pseudomonadati</taxon>
        <taxon>Nitrospirota</taxon>
        <taxon>Nitrospiria</taxon>
        <taxon>Nitrospirales</taxon>
        <taxon>Nitrospiraceae</taxon>
        <taxon>Nitrospira</taxon>
    </lineage>
</organism>
<dbReference type="InterPro" id="IPR000873">
    <property type="entry name" value="AMP-dep_synth/lig_dom"/>
</dbReference>
<dbReference type="Pfam" id="PF23562">
    <property type="entry name" value="AMP-binding_C_3"/>
    <property type="match status" value="1"/>
</dbReference>
<dbReference type="PANTHER" id="PTHR43767:SF1">
    <property type="entry name" value="NONRIBOSOMAL PEPTIDE SYNTHASE PES1 (EUROFUNG)-RELATED"/>
    <property type="match status" value="1"/>
</dbReference>
<dbReference type="InterPro" id="IPR036736">
    <property type="entry name" value="ACP-like_sf"/>
</dbReference>
<dbReference type="InterPro" id="IPR050237">
    <property type="entry name" value="ATP-dep_AMP-bd_enzyme"/>
</dbReference>
<dbReference type="Pfam" id="PF00550">
    <property type="entry name" value="PP-binding"/>
    <property type="match status" value="1"/>
</dbReference>
<dbReference type="PANTHER" id="PTHR43767">
    <property type="entry name" value="LONG-CHAIN-FATTY-ACID--COA LIGASE"/>
    <property type="match status" value="1"/>
</dbReference>
<dbReference type="AlphaFoldDB" id="A0A0S4KTI4"/>
<dbReference type="InterPro" id="IPR042099">
    <property type="entry name" value="ANL_N_sf"/>
</dbReference>
<dbReference type="SUPFAM" id="SSF69593">
    <property type="entry name" value="Glycerol-3-phosphate (1)-acyltransferase"/>
    <property type="match status" value="1"/>
</dbReference>
<dbReference type="Gene3D" id="1.10.1200.10">
    <property type="entry name" value="ACP-like"/>
    <property type="match status" value="1"/>
</dbReference>
<dbReference type="Proteomes" id="UP000066284">
    <property type="component" value="Chromosome 1"/>
</dbReference>
<evidence type="ECO:0000259" key="1">
    <source>
        <dbReference type="PROSITE" id="PS50075"/>
    </source>
</evidence>
<dbReference type="GO" id="GO:0016746">
    <property type="term" value="F:acyltransferase activity"/>
    <property type="evidence" value="ECO:0007669"/>
    <property type="project" value="InterPro"/>
</dbReference>
<dbReference type="Pfam" id="PF00501">
    <property type="entry name" value="AMP-binding"/>
    <property type="match status" value="1"/>
</dbReference>
<evidence type="ECO:0000313" key="2">
    <source>
        <dbReference type="EMBL" id="CUQ65718.1"/>
    </source>
</evidence>
<dbReference type="EMBL" id="LN885086">
    <property type="protein sequence ID" value="CUQ65718.1"/>
    <property type="molecule type" value="Genomic_DNA"/>
</dbReference>
<protein>
    <submittedName>
        <fullName evidence="2">AMP-dependent synthetase and ligase</fullName>
    </submittedName>
</protein>